<dbReference type="OrthoDB" id="4324574at2"/>
<dbReference type="RefSeq" id="WP_138671239.1">
    <property type="nucleotide sequence ID" value="NZ_VCKY01000165.1"/>
</dbReference>
<protein>
    <submittedName>
        <fullName evidence="1">Uncharacterized protein</fullName>
    </submittedName>
</protein>
<accession>A0A5S4F4R2</accession>
<gene>
    <name evidence="1" type="ORF">ETD86_36715</name>
</gene>
<dbReference type="EMBL" id="VCKY01000165">
    <property type="protein sequence ID" value="TMR11165.1"/>
    <property type="molecule type" value="Genomic_DNA"/>
</dbReference>
<evidence type="ECO:0000313" key="1">
    <source>
        <dbReference type="EMBL" id="TMR11165.1"/>
    </source>
</evidence>
<keyword evidence="2" id="KW-1185">Reference proteome</keyword>
<name>A0A5S4F4R2_9ACTN</name>
<dbReference type="Proteomes" id="UP000309128">
    <property type="component" value="Unassembled WGS sequence"/>
</dbReference>
<proteinExistence type="predicted"/>
<dbReference type="AlphaFoldDB" id="A0A5S4F4R2"/>
<organism evidence="1 2">
    <name type="scientific">Nonomuraea turkmeniaca</name>
    <dbReference type="NCBI Taxonomy" id="103838"/>
    <lineage>
        <taxon>Bacteria</taxon>
        <taxon>Bacillati</taxon>
        <taxon>Actinomycetota</taxon>
        <taxon>Actinomycetes</taxon>
        <taxon>Streptosporangiales</taxon>
        <taxon>Streptosporangiaceae</taxon>
        <taxon>Nonomuraea</taxon>
    </lineage>
</organism>
<comment type="caution">
    <text evidence="1">The sequence shown here is derived from an EMBL/GenBank/DDBJ whole genome shotgun (WGS) entry which is preliminary data.</text>
</comment>
<reference evidence="1 2" key="1">
    <citation type="submission" date="2019-05" db="EMBL/GenBank/DDBJ databases">
        <title>Draft genome sequence of Nonomuraea turkmeniaca DSM 43926.</title>
        <authorList>
            <person name="Saricaoglu S."/>
            <person name="Isik K."/>
        </authorList>
    </citation>
    <scope>NUCLEOTIDE SEQUENCE [LARGE SCALE GENOMIC DNA]</scope>
    <source>
        <strain evidence="1 2">DSM 43926</strain>
    </source>
</reference>
<sequence>MPRRIARLEMDVLVVRGTISLFDDGGEQIVPDLNDLDQWLFTGDNAIVAASAGSTDHFAAVAIEAWDGEPPGSGPAWEVQADRTLRLGSGDLEVHPLVPPPGTQLLRAGPPGPYRLRAYTAGRAAIAALTPNPDIYALRGVERFLFQLWPDSHRSA</sequence>
<evidence type="ECO:0000313" key="2">
    <source>
        <dbReference type="Proteomes" id="UP000309128"/>
    </source>
</evidence>